<comment type="subunit">
    <text evidence="7">Homodimer.</text>
</comment>
<name>A0ABW4RXP7_9ACTN</name>
<dbReference type="Proteomes" id="UP001597326">
    <property type="component" value="Unassembled WGS sequence"/>
</dbReference>
<evidence type="ECO:0000256" key="5">
    <source>
        <dbReference type="ARBA" id="ARBA00022842"/>
    </source>
</evidence>
<feature type="binding site" evidence="7">
    <location>
        <position position="87"/>
    </location>
    <ligand>
        <name>substrate</name>
    </ligand>
</feature>
<comment type="catalytic activity">
    <reaction evidence="7">
        <text>XTP + H2O = XMP + diphosphate + H(+)</text>
        <dbReference type="Rhea" id="RHEA:28610"/>
        <dbReference type="ChEBI" id="CHEBI:15377"/>
        <dbReference type="ChEBI" id="CHEBI:15378"/>
        <dbReference type="ChEBI" id="CHEBI:33019"/>
        <dbReference type="ChEBI" id="CHEBI:57464"/>
        <dbReference type="ChEBI" id="CHEBI:61314"/>
        <dbReference type="EC" id="3.6.1.66"/>
    </reaction>
</comment>
<comment type="similarity">
    <text evidence="1 7">Belongs to the HAM1 NTPase family.</text>
</comment>
<dbReference type="EC" id="3.6.1.66" evidence="7"/>
<dbReference type="InterPro" id="IPR002637">
    <property type="entry name" value="RdgB/HAM1"/>
</dbReference>
<comment type="catalytic activity">
    <reaction evidence="7">
        <text>ITP + H2O = IMP + diphosphate + H(+)</text>
        <dbReference type="Rhea" id="RHEA:29399"/>
        <dbReference type="ChEBI" id="CHEBI:15377"/>
        <dbReference type="ChEBI" id="CHEBI:15378"/>
        <dbReference type="ChEBI" id="CHEBI:33019"/>
        <dbReference type="ChEBI" id="CHEBI:58053"/>
        <dbReference type="ChEBI" id="CHEBI:61402"/>
        <dbReference type="EC" id="3.6.1.66"/>
    </reaction>
</comment>
<feature type="binding site" evidence="7">
    <location>
        <begin position="208"/>
        <end position="209"/>
    </location>
    <ligand>
        <name>substrate</name>
    </ligand>
</feature>
<dbReference type="Gene3D" id="3.90.950.10">
    <property type="match status" value="1"/>
</dbReference>
<accession>A0ABW4RXP7</accession>
<evidence type="ECO:0000313" key="9">
    <source>
        <dbReference type="Proteomes" id="UP001597326"/>
    </source>
</evidence>
<sequence>MSAPGPQGAGQEEPRASVVLATNNAKKLRELRAVVDGFGIPMRVLGLSDLDPYPEPAETERSFEGNALIKARECALRTGLPALADDSGIEIDALNGCPGVRSARWAGPQCDDQDNNELLLRQLSDVPMGQRQGRFVCAMAFAVPDGLGGLRRSEVLRRAWPGELATAPRGTNGFGYDPLFIPDDAPERDGRRLHSAELDPELKNRISHRGQAVRAMMLVVAGMLNLKDLSQHDEPEDGDDAAVS</sequence>
<evidence type="ECO:0000256" key="4">
    <source>
        <dbReference type="ARBA" id="ARBA00022801"/>
    </source>
</evidence>
<feature type="binding site" evidence="7">
    <location>
        <begin position="22"/>
        <end position="27"/>
    </location>
    <ligand>
        <name>substrate</name>
    </ligand>
</feature>
<dbReference type="InterPro" id="IPR029001">
    <property type="entry name" value="ITPase-like_fam"/>
</dbReference>
<comment type="caution">
    <text evidence="7">Lacks conserved residue(s) required for the propagation of feature annotation.</text>
</comment>
<evidence type="ECO:0000313" key="8">
    <source>
        <dbReference type="EMBL" id="MFD1890494.1"/>
    </source>
</evidence>
<keyword evidence="3 7" id="KW-0547">Nucleotide-binding</keyword>
<feature type="binding site" evidence="7">
    <location>
        <position position="86"/>
    </location>
    <ligand>
        <name>Mg(2+)</name>
        <dbReference type="ChEBI" id="CHEBI:18420"/>
    </ligand>
</feature>
<comment type="caution">
    <text evidence="8">The sequence shown here is derived from an EMBL/GenBank/DDBJ whole genome shotgun (WGS) entry which is preliminary data.</text>
</comment>
<feature type="active site" description="Proton acceptor" evidence="7">
    <location>
        <position position="86"/>
    </location>
</feature>
<feature type="binding site" evidence="7">
    <location>
        <position position="203"/>
    </location>
    <ligand>
        <name>substrate</name>
    </ligand>
</feature>
<dbReference type="EMBL" id="JBHUFZ010000020">
    <property type="protein sequence ID" value="MFD1890494.1"/>
    <property type="molecule type" value="Genomic_DNA"/>
</dbReference>
<evidence type="ECO:0000256" key="6">
    <source>
        <dbReference type="ARBA" id="ARBA00023080"/>
    </source>
</evidence>
<comment type="cofactor">
    <cofactor evidence="7">
        <name>Mg(2+)</name>
        <dbReference type="ChEBI" id="CHEBI:18420"/>
    </cofactor>
    <text evidence="7">Binds 1 Mg(2+) ion per subunit.</text>
</comment>
<dbReference type="RefSeq" id="WP_343873600.1">
    <property type="nucleotide sequence ID" value="NZ_BAAAIX010000017.1"/>
</dbReference>
<dbReference type="InterPro" id="IPR020922">
    <property type="entry name" value="dITP/XTP_pyrophosphatase"/>
</dbReference>
<organism evidence="8 9">
    <name type="scientific">Luteococcus peritonei</name>
    <dbReference type="NCBI Taxonomy" id="88874"/>
    <lineage>
        <taxon>Bacteria</taxon>
        <taxon>Bacillati</taxon>
        <taxon>Actinomycetota</taxon>
        <taxon>Actinomycetes</taxon>
        <taxon>Propionibacteriales</taxon>
        <taxon>Propionibacteriaceae</taxon>
        <taxon>Luteococcus</taxon>
    </lineage>
</organism>
<feature type="binding site" evidence="7">
    <location>
        <begin position="174"/>
        <end position="177"/>
    </location>
    <ligand>
        <name>substrate</name>
    </ligand>
</feature>
<evidence type="ECO:0000256" key="3">
    <source>
        <dbReference type="ARBA" id="ARBA00022741"/>
    </source>
</evidence>
<evidence type="ECO:0000256" key="1">
    <source>
        <dbReference type="ARBA" id="ARBA00008023"/>
    </source>
</evidence>
<dbReference type="SUPFAM" id="SSF52972">
    <property type="entry name" value="ITPase-like"/>
    <property type="match status" value="1"/>
</dbReference>
<keyword evidence="6 7" id="KW-0546">Nucleotide metabolism</keyword>
<dbReference type="GO" id="GO:0016787">
    <property type="term" value="F:hydrolase activity"/>
    <property type="evidence" value="ECO:0007669"/>
    <property type="project" value="UniProtKB-KW"/>
</dbReference>
<reference evidence="9" key="1">
    <citation type="journal article" date="2019" name="Int. J. Syst. Evol. Microbiol.">
        <title>The Global Catalogue of Microorganisms (GCM) 10K type strain sequencing project: providing services to taxonomists for standard genome sequencing and annotation.</title>
        <authorList>
            <consortium name="The Broad Institute Genomics Platform"/>
            <consortium name="The Broad Institute Genome Sequencing Center for Infectious Disease"/>
            <person name="Wu L."/>
            <person name="Ma J."/>
        </authorList>
    </citation>
    <scope>NUCLEOTIDE SEQUENCE [LARGE SCALE GENOMIC DNA]</scope>
    <source>
        <strain evidence="9">CAIM 431</strain>
    </source>
</reference>
<keyword evidence="5 7" id="KW-0460">Magnesium</keyword>
<dbReference type="PANTHER" id="PTHR11067">
    <property type="entry name" value="INOSINE TRIPHOSPHATE PYROPHOSPHATASE/HAM1 PROTEIN"/>
    <property type="match status" value="1"/>
</dbReference>
<evidence type="ECO:0000256" key="7">
    <source>
        <dbReference type="HAMAP-Rule" id="MF_01405"/>
    </source>
</evidence>
<dbReference type="Pfam" id="PF01725">
    <property type="entry name" value="Ham1p_like"/>
    <property type="match status" value="1"/>
</dbReference>
<keyword evidence="9" id="KW-1185">Reference proteome</keyword>
<dbReference type="HAMAP" id="MF_01405">
    <property type="entry name" value="Non_canon_purine_NTPase"/>
    <property type="match status" value="1"/>
</dbReference>
<dbReference type="CDD" id="cd00515">
    <property type="entry name" value="HAM1"/>
    <property type="match status" value="1"/>
</dbReference>
<evidence type="ECO:0000256" key="2">
    <source>
        <dbReference type="ARBA" id="ARBA00022723"/>
    </source>
</evidence>
<proteinExistence type="inferred from homology"/>
<protein>
    <recommendedName>
        <fullName evidence="7">dITP/XTP pyrophosphatase</fullName>
        <ecNumber evidence="7">3.6.1.66</ecNumber>
    </recommendedName>
    <alternativeName>
        <fullName evidence="7">Non-canonical purine NTP pyrophosphatase</fullName>
    </alternativeName>
    <alternativeName>
        <fullName evidence="7">Non-standard purine NTP pyrophosphatase</fullName>
    </alternativeName>
    <alternativeName>
        <fullName evidence="7">Nucleoside-triphosphate diphosphatase</fullName>
    </alternativeName>
    <alternativeName>
        <fullName evidence="7">Nucleoside-triphosphate pyrophosphatase</fullName>
        <shortName evidence="7">NTPase</shortName>
    </alternativeName>
</protein>
<comment type="function">
    <text evidence="7">Pyrophosphatase that catalyzes the hydrolysis of nucleoside triphosphates to their monophosphate derivatives, with a high preference for the non-canonical purine nucleotides XTP (xanthosine triphosphate), dITP (deoxyinosine triphosphate) and ITP. Seems to function as a house-cleaning enzyme that removes non-canonical purine nucleotides from the nucleotide pool, thus preventing their incorporation into DNA/RNA and avoiding chromosomal lesions.</text>
</comment>
<gene>
    <name evidence="8" type="ORF">ACFSCS_09930</name>
</gene>
<dbReference type="PANTHER" id="PTHR11067:SF9">
    <property type="entry name" value="INOSINE TRIPHOSPHATE PYROPHOSPHATASE"/>
    <property type="match status" value="1"/>
</dbReference>
<keyword evidence="4 7" id="KW-0378">Hydrolase</keyword>
<keyword evidence="2 7" id="KW-0479">Metal-binding</keyword>
<comment type="catalytic activity">
    <reaction evidence="7">
        <text>dITP + H2O = dIMP + diphosphate + H(+)</text>
        <dbReference type="Rhea" id="RHEA:28342"/>
        <dbReference type="ChEBI" id="CHEBI:15377"/>
        <dbReference type="ChEBI" id="CHEBI:15378"/>
        <dbReference type="ChEBI" id="CHEBI:33019"/>
        <dbReference type="ChEBI" id="CHEBI:61194"/>
        <dbReference type="ChEBI" id="CHEBI:61382"/>
        <dbReference type="EC" id="3.6.1.66"/>
    </reaction>
</comment>